<keyword evidence="2" id="KW-0732">Signal</keyword>
<protein>
    <submittedName>
        <fullName evidence="3">Putative lipoprotein</fullName>
    </submittedName>
</protein>
<reference evidence="3 4" key="1">
    <citation type="submission" date="2018-06" db="EMBL/GenBank/DDBJ databases">
        <authorList>
            <consortium name="Pathogen Informatics"/>
            <person name="Doyle S."/>
        </authorList>
    </citation>
    <scope>NUCLEOTIDE SEQUENCE [LARGE SCALE GENOMIC DNA]</scope>
    <source>
        <strain evidence="3 4">NCTC4824</strain>
    </source>
</reference>
<evidence type="ECO:0000256" key="1">
    <source>
        <dbReference type="SAM" id="MobiDB-lite"/>
    </source>
</evidence>
<feature type="compositionally biased region" description="Acidic residues" evidence="1">
    <location>
        <begin position="58"/>
        <end position="67"/>
    </location>
</feature>
<sequence>MTKRLIMLFTTMLLAALVISACGSKEVKKEESEDKTDNKVAEKVKAEEEKDKDKDKETEEDVDDESEKEGNTADNTTSKDFAEMITYMEEETEGTTKVLYENNEPQVHNADGVSISLDSYVLVELNDFHTDFNIPFNDQTDGGVILAHYTVKNELDKDAYFMPALYLSFTGAPKAYNNYRDLLPREDQLPEKISPPNDYLIKAGETITGYYAYPFSKDDLATILELSTVVVEVPKPHAEKGDVNSNFGKEGKFTLSLNADGAAKIADNEAFYQDRATREDMGDKKMVKEKDGINKSETLGDVTVTLDGYQFTEFTPNAEEAPRFSSFTNGITLLTIKLKLDNKGTDDIGLSSMSSKLTVNDGAQYLLNEGMLLNYRNDDIVKTGESGELLQIFVLDQEQYEKIWKDKAFEFEIGPIRNTEAKDISKGKKATFNLPN</sequence>
<dbReference type="AlphaFoldDB" id="A0A2X4YU75"/>
<proteinExistence type="predicted"/>
<evidence type="ECO:0000313" key="4">
    <source>
        <dbReference type="Proteomes" id="UP000249134"/>
    </source>
</evidence>
<keyword evidence="3" id="KW-0449">Lipoprotein</keyword>
<evidence type="ECO:0000313" key="3">
    <source>
        <dbReference type="EMBL" id="SQI55285.1"/>
    </source>
</evidence>
<dbReference type="RefSeq" id="WP_066140789.1">
    <property type="nucleotide sequence ID" value="NZ_CBCSGM010000001.1"/>
</dbReference>
<organism evidence="3 4">
    <name type="scientific">Lederbergia lenta</name>
    <name type="common">Bacillus lentus</name>
    <dbReference type="NCBI Taxonomy" id="1467"/>
    <lineage>
        <taxon>Bacteria</taxon>
        <taxon>Bacillati</taxon>
        <taxon>Bacillota</taxon>
        <taxon>Bacilli</taxon>
        <taxon>Bacillales</taxon>
        <taxon>Bacillaceae</taxon>
        <taxon>Lederbergia</taxon>
    </lineage>
</organism>
<evidence type="ECO:0000256" key="2">
    <source>
        <dbReference type="SAM" id="SignalP"/>
    </source>
</evidence>
<dbReference type="Proteomes" id="UP000249134">
    <property type="component" value="Chromosome 1"/>
</dbReference>
<dbReference type="PROSITE" id="PS51257">
    <property type="entry name" value="PROKAR_LIPOPROTEIN"/>
    <property type="match status" value="1"/>
</dbReference>
<dbReference type="InterPro" id="IPR031888">
    <property type="entry name" value="DUF5068"/>
</dbReference>
<accession>A0A2X4YU75</accession>
<dbReference type="KEGG" id="blen:NCTC4824_01454"/>
<feature type="signal peptide" evidence="2">
    <location>
        <begin position="1"/>
        <end position="20"/>
    </location>
</feature>
<gene>
    <name evidence="3" type="ORF">NCTC4824_01454</name>
</gene>
<dbReference type="Gene3D" id="2.60.40.4170">
    <property type="match status" value="1"/>
</dbReference>
<feature type="region of interest" description="Disordered" evidence="1">
    <location>
        <begin position="25"/>
        <end position="80"/>
    </location>
</feature>
<dbReference type="EMBL" id="LS483476">
    <property type="protein sequence ID" value="SQI55285.1"/>
    <property type="molecule type" value="Genomic_DNA"/>
</dbReference>
<name>A0A2X4YU75_LEDLE</name>
<keyword evidence="4" id="KW-1185">Reference proteome</keyword>
<dbReference type="Pfam" id="PF16781">
    <property type="entry name" value="DUF5068"/>
    <property type="match status" value="1"/>
</dbReference>
<feature type="chain" id="PRO_5039654189" evidence="2">
    <location>
        <begin position="21"/>
        <end position="436"/>
    </location>
</feature>
<feature type="compositionally biased region" description="Basic and acidic residues" evidence="1">
    <location>
        <begin position="25"/>
        <end position="57"/>
    </location>
</feature>